<evidence type="ECO:0000313" key="2">
    <source>
        <dbReference type="Proteomes" id="UP001202943"/>
    </source>
</evidence>
<feature type="non-terminal residue" evidence="1">
    <location>
        <position position="66"/>
    </location>
</feature>
<protein>
    <submittedName>
        <fullName evidence="1">Uncharacterized protein</fullName>
    </submittedName>
</protein>
<dbReference type="AlphaFoldDB" id="A0AAW5HFT1"/>
<gene>
    <name evidence="1" type="ORF">M8C81_03765</name>
</gene>
<reference evidence="1" key="1">
    <citation type="submission" date="2022-05" db="EMBL/GenBank/DDBJ databases">
        <authorList>
            <person name="Yi M."/>
        </authorList>
    </citation>
    <scope>NUCLEOTIDE SEQUENCE</scope>
    <source>
        <strain evidence="1">DS2</strain>
    </source>
</reference>
<comment type="caution">
    <text evidence="1">The sequence shown here is derived from an EMBL/GenBank/DDBJ whole genome shotgun (WGS) entry which is preliminary data.</text>
</comment>
<accession>A0AAW5HFT1</accession>
<dbReference type="EMBL" id="JAMHFX010000090">
    <property type="protein sequence ID" value="MCO1619706.1"/>
    <property type="molecule type" value="Genomic_DNA"/>
</dbReference>
<evidence type="ECO:0000313" key="1">
    <source>
        <dbReference type="EMBL" id="MCO1619706.1"/>
    </source>
</evidence>
<reference evidence="1" key="2">
    <citation type="submission" date="2023-08" db="EMBL/GenBank/DDBJ databases">
        <title>Isolation, Identification, Denitrification Characteristics of A Highly Efficient Aerobic Denitrifying Bacterial Strain DS2.</title>
        <authorList>
            <person name="Wang H."/>
        </authorList>
    </citation>
    <scope>NUCLEOTIDE SEQUENCE</scope>
    <source>
        <strain evidence="1">DS2</strain>
    </source>
</reference>
<dbReference type="Proteomes" id="UP001202943">
    <property type="component" value="Unassembled WGS sequence"/>
</dbReference>
<sequence>MDFHDADTAFWQGLVLDRGIFPEFKAWQHESYREPVLSLAACAGLFAGEPAGGIDNPVGAGSPAKR</sequence>
<name>A0AAW5HFT1_PSEPU</name>
<dbReference type="RefSeq" id="WP_252458650.1">
    <property type="nucleotide sequence ID" value="NZ_JAMHFX010000090.1"/>
</dbReference>
<proteinExistence type="predicted"/>
<organism evidence="1 2">
    <name type="scientific">Pseudomonas putida</name>
    <name type="common">Arthrobacter siderocapsulatus</name>
    <dbReference type="NCBI Taxonomy" id="303"/>
    <lineage>
        <taxon>Bacteria</taxon>
        <taxon>Pseudomonadati</taxon>
        <taxon>Pseudomonadota</taxon>
        <taxon>Gammaproteobacteria</taxon>
        <taxon>Pseudomonadales</taxon>
        <taxon>Pseudomonadaceae</taxon>
        <taxon>Pseudomonas</taxon>
    </lineage>
</organism>